<organism evidence="1 2">
    <name type="scientific">Pandoraea anhela</name>
    <dbReference type="NCBI Taxonomy" id="2508295"/>
    <lineage>
        <taxon>Bacteria</taxon>
        <taxon>Pseudomonadati</taxon>
        <taxon>Pseudomonadota</taxon>
        <taxon>Betaproteobacteria</taxon>
        <taxon>Burkholderiales</taxon>
        <taxon>Burkholderiaceae</taxon>
        <taxon>Pandoraea</taxon>
    </lineage>
</organism>
<proteinExistence type="predicted"/>
<reference evidence="1 2" key="1">
    <citation type="submission" date="2019-08" db="EMBL/GenBank/DDBJ databases">
        <authorList>
            <person name="Peeters C."/>
        </authorList>
    </citation>
    <scope>NUCLEOTIDE SEQUENCE [LARGE SCALE GENOMIC DNA]</scope>
    <source>
        <strain evidence="1 2">LMG 31108</strain>
    </source>
</reference>
<accession>A0A5E4W8H9</accession>
<evidence type="ECO:0000313" key="1">
    <source>
        <dbReference type="EMBL" id="VVE20938.1"/>
    </source>
</evidence>
<dbReference type="Proteomes" id="UP000406256">
    <property type="component" value="Unassembled WGS sequence"/>
</dbReference>
<protein>
    <submittedName>
        <fullName evidence="1">Uncharacterized protein</fullName>
    </submittedName>
</protein>
<evidence type="ECO:0000313" key="2">
    <source>
        <dbReference type="Proteomes" id="UP000406256"/>
    </source>
</evidence>
<name>A0A5E4W8H9_9BURK</name>
<keyword evidence="2" id="KW-1185">Reference proteome</keyword>
<dbReference type="AlphaFoldDB" id="A0A5E4W8H9"/>
<gene>
    <name evidence="1" type="ORF">PAN31108_03124</name>
</gene>
<sequence length="129" mass="13988">MRRTVLEIEMFEEGGQVGLHYQAGHPTDPVAIETFDQLIAILGHFRAGVSPPVHANPPNPQSPVFAILDPRWQISGDPMGGGAVLRIRHPGFGWLAFSIPLHELVKFAGGASQIAQSMADDALQHRHAN</sequence>
<dbReference type="EMBL" id="CABPSB010000011">
    <property type="protein sequence ID" value="VVE20938.1"/>
    <property type="molecule type" value="Genomic_DNA"/>
</dbReference>